<name>A0A2J4YZE0_9ENTR</name>
<dbReference type="AlphaFoldDB" id="A0A2J4YZE0"/>
<dbReference type="Proteomes" id="UP000234661">
    <property type="component" value="Unassembled WGS sequence"/>
</dbReference>
<feature type="transmembrane region" description="Helical" evidence="1">
    <location>
        <begin position="7"/>
        <end position="26"/>
    </location>
</feature>
<proteinExistence type="predicted"/>
<evidence type="ECO:0000256" key="1">
    <source>
        <dbReference type="SAM" id="Phobius"/>
    </source>
</evidence>
<comment type="caution">
    <text evidence="2">The sequence shown here is derived from an EMBL/GenBank/DDBJ whole genome shotgun (WGS) entry which is preliminary data.</text>
</comment>
<keyword evidence="1" id="KW-0472">Membrane</keyword>
<evidence type="ECO:0000313" key="3">
    <source>
        <dbReference type="Proteomes" id="UP000234661"/>
    </source>
</evidence>
<reference evidence="2 3" key="2">
    <citation type="submission" date="2018-01" db="EMBL/GenBank/DDBJ databases">
        <title>Genomic study of Klebsiella pneumoniae.</title>
        <authorList>
            <person name="Yang Y."/>
            <person name="Bicalho R."/>
        </authorList>
    </citation>
    <scope>NUCLEOTIDE SEQUENCE [LARGE SCALE GENOMIC DNA]</scope>
    <source>
        <strain evidence="2 3">A2</strain>
    </source>
</reference>
<reference evidence="2 3" key="1">
    <citation type="submission" date="2017-11" db="EMBL/GenBank/DDBJ databases">
        <authorList>
            <person name="Han C.G."/>
        </authorList>
    </citation>
    <scope>NUCLEOTIDE SEQUENCE [LARGE SCALE GENOMIC DNA]</scope>
    <source>
        <strain evidence="2 3">A2</strain>
    </source>
</reference>
<accession>A0A2J4YZE0</accession>
<feature type="transmembrane region" description="Helical" evidence="1">
    <location>
        <begin position="46"/>
        <end position="67"/>
    </location>
</feature>
<sequence>MNKTKGCLIANFATVPFFDLCCFIYPKWDSAKNCSAESATTTQSYLILPTIFWTMLHFVCCSLRLLLYVEPGRARFPVNREGEVCSAPLRATDFGTI</sequence>
<keyword evidence="1" id="KW-0812">Transmembrane</keyword>
<organism evidence="2 3">
    <name type="scientific">Klebsiella michiganensis</name>
    <dbReference type="NCBI Taxonomy" id="1134687"/>
    <lineage>
        <taxon>Bacteria</taxon>
        <taxon>Pseudomonadati</taxon>
        <taxon>Pseudomonadota</taxon>
        <taxon>Gammaproteobacteria</taxon>
        <taxon>Enterobacterales</taxon>
        <taxon>Enterobacteriaceae</taxon>
        <taxon>Klebsiella/Raoultella group</taxon>
        <taxon>Klebsiella</taxon>
    </lineage>
</organism>
<protein>
    <submittedName>
        <fullName evidence="2">Uncharacterized protein</fullName>
    </submittedName>
</protein>
<dbReference type="EMBL" id="PIET01000742">
    <property type="protein sequence ID" value="PLM56109.1"/>
    <property type="molecule type" value="Genomic_DNA"/>
</dbReference>
<keyword evidence="1" id="KW-1133">Transmembrane helix</keyword>
<gene>
    <name evidence="2" type="ORF">CWM85_21360</name>
</gene>
<evidence type="ECO:0000313" key="2">
    <source>
        <dbReference type="EMBL" id="PLM56109.1"/>
    </source>
</evidence>